<dbReference type="PROSITE" id="PS50011">
    <property type="entry name" value="PROTEIN_KINASE_DOM"/>
    <property type="match status" value="1"/>
</dbReference>
<dbReference type="RefSeq" id="XP_009824896.1">
    <property type="nucleotide sequence ID" value="XM_009826594.1"/>
</dbReference>
<dbReference type="GO" id="GO:0004674">
    <property type="term" value="F:protein serine/threonine kinase activity"/>
    <property type="evidence" value="ECO:0007669"/>
    <property type="project" value="TreeGrafter"/>
</dbReference>
<dbReference type="PANTHER" id="PTHR44329">
    <property type="entry name" value="SERINE/THREONINE-PROTEIN KINASE TNNI3K-RELATED"/>
    <property type="match status" value="1"/>
</dbReference>
<keyword evidence="3" id="KW-0418">Kinase</keyword>
<evidence type="ECO:0000256" key="1">
    <source>
        <dbReference type="SAM" id="MobiDB-lite"/>
    </source>
</evidence>
<protein>
    <submittedName>
        <fullName evidence="3">TKL/DRK protein kinase</fullName>
    </submittedName>
</protein>
<dbReference type="GO" id="GO:0005524">
    <property type="term" value="F:ATP binding"/>
    <property type="evidence" value="ECO:0007669"/>
    <property type="project" value="InterPro"/>
</dbReference>
<dbReference type="PIRSF" id="PIRSF000654">
    <property type="entry name" value="Integrin-linked_kinase"/>
    <property type="match status" value="1"/>
</dbReference>
<dbReference type="GeneID" id="20804791"/>
<gene>
    <name evidence="3" type="ORF">H257_02795</name>
</gene>
<dbReference type="Gene3D" id="1.10.510.10">
    <property type="entry name" value="Transferase(Phosphotransferase) domain 1"/>
    <property type="match status" value="1"/>
</dbReference>
<accession>W4H578</accession>
<name>W4H578_APHAT</name>
<reference evidence="3" key="1">
    <citation type="submission" date="2013-12" db="EMBL/GenBank/DDBJ databases">
        <title>The Genome Sequence of Aphanomyces astaci APO3.</title>
        <authorList>
            <consortium name="The Broad Institute Genomics Platform"/>
            <person name="Russ C."/>
            <person name="Tyler B."/>
            <person name="van West P."/>
            <person name="Dieguez-Uribeondo J."/>
            <person name="Young S.K."/>
            <person name="Zeng Q."/>
            <person name="Gargeya S."/>
            <person name="Fitzgerald M."/>
            <person name="Abouelleil A."/>
            <person name="Alvarado L."/>
            <person name="Chapman S.B."/>
            <person name="Gainer-Dewar J."/>
            <person name="Goldberg J."/>
            <person name="Griggs A."/>
            <person name="Gujja S."/>
            <person name="Hansen M."/>
            <person name="Howarth C."/>
            <person name="Imamovic A."/>
            <person name="Ireland A."/>
            <person name="Larimer J."/>
            <person name="McCowan C."/>
            <person name="Murphy C."/>
            <person name="Pearson M."/>
            <person name="Poon T.W."/>
            <person name="Priest M."/>
            <person name="Roberts A."/>
            <person name="Saif S."/>
            <person name="Shea T."/>
            <person name="Sykes S."/>
            <person name="Wortman J."/>
            <person name="Nusbaum C."/>
            <person name="Birren B."/>
        </authorList>
    </citation>
    <scope>NUCLEOTIDE SEQUENCE [LARGE SCALE GENOMIC DNA]</scope>
    <source>
        <strain evidence="3">APO3</strain>
    </source>
</reference>
<dbReference type="EMBL" id="KI913117">
    <property type="protein sequence ID" value="ETV86424.1"/>
    <property type="molecule type" value="Genomic_DNA"/>
</dbReference>
<feature type="compositionally biased region" description="Basic residues" evidence="1">
    <location>
        <begin position="352"/>
        <end position="370"/>
    </location>
</feature>
<keyword evidence="3" id="KW-0808">Transferase</keyword>
<dbReference type="STRING" id="112090.W4H578"/>
<sequence length="370" mass="41304">MGCCLTRCIPDGKMATQFEAELNEDVFVNADQLRTKSTFSGHASLLHADEVHCVQEIGKGDSGIVYKGTYRGSTVVEKRMKMSTHKPTEAMEKSLEVVASRMSSLRHPNTVLFMGVCLRDQAFCIISEYCSRGSLYDILHTTKESHLHTMHTSGDRINEDKESSEGGFHWHLRCRLALGAARGLLYLHSASPPLVHGQLTSANILVDDSWNAKLADFGTRQVSQAVQSKPRHPAKTNGRLPYWTAPEILKAVSDNVDMTAENPQGADIYSLGLILWELLSGEVPFAECVDYIDLRKCVLAGQRPAIQGGSACPVAWTELITKCWSQNATRRPSAAQIVATLEEMLRSEPMMRKKSWRRKGKQHRSRRHKK</sequence>
<evidence type="ECO:0000259" key="2">
    <source>
        <dbReference type="PROSITE" id="PS50011"/>
    </source>
</evidence>
<proteinExistence type="predicted"/>
<dbReference type="InterPro" id="IPR051681">
    <property type="entry name" value="Ser/Thr_Kinases-Pseudokinases"/>
</dbReference>
<organism evidence="3">
    <name type="scientific">Aphanomyces astaci</name>
    <name type="common">Crayfish plague agent</name>
    <dbReference type="NCBI Taxonomy" id="112090"/>
    <lineage>
        <taxon>Eukaryota</taxon>
        <taxon>Sar</taxon>
        <taxon>Stramenopiles</taxon>
        <taxon>Oomycota</taxon>
        <taxon>Saprolegniomycetes</taxon>
        <taxon>Saprolegniales</taxon>
        <taxon>Verrucalvaceae</taxon>
        <taxon>Aphanomyces</taxon>
    </lineage>
</organism>
<dbReference type="InterPro" id="IPR001245">
    <property type="entry name" value="Ser-Thr/Tyr_kinase_cat_dom"/>
</dbReference>
<evidence type="ECO:0000313" key="3">
    <source>
        <dbReference type="EMBL" id="ETV86424.1"/>
    </source>
</evidence>
<dbReference type="OrthoDB" id="339325at2759"/>
<dbReference type="VEuPathDB" id="FungiDB:H257_02795"/>
<dbReference type="Pfam" id="PF07714">
    <property type="entry name" value="PK_Tyr_Ser-Thr"/>
    <property type="match status" value="1"/>
</dbReference>
<feature type="region of interest" description="Disordered" evidence="1">
    <location>
        <begin position="350"/>
        <end position="370"/>
    </location>
</feature>
<dbReference type="InterPro" id="IPR000719">
    <property type="entry name" value="Prot_kinase_dom"/>
</dbReference>
<dbReference type="AlphaFoldDB" id="W4H578"/>
<dbReference type="InterPro" id="IPR011009">
    <property type="entry name" value="Kinase-like_dom_sf"/>
</dbReference>
<feature type="domain" description="Protein kinase" evidence="2">
    <location>
        <begin position="51"/>
        <end position="345"/>
    </location>
</feature>
<dbReference type="SUPFAM" id="SSF56112">
    <property type="entry name" value="Protein kinase-like (PK-like)"/>
    <property type="match status" value="1"/>
</dbReference>